<reference evidence="2" key="3">
    <citation type="submission" date="2025-09" db="UniProtKB">
        <authorList>
            <consortium name="Ensembl"/>
        </authorList>
    </citation>
    <scope>IDENTIFICATION</scope>
</reference>
<protein>
    <submittedName>
        <fullName evidence="2">IQ motif containing K</fullName>
    </submittedName>
</protein>
<accession>A0A4W5RDY6</accession>
<dbReference type="PROSITE" id="PS50096">
    <property type="entry name" value="IQ"/>
    <property type="match status" value="1"/>
</dbReference>
<dbReference type="GeneTree" id="ENSGT00940000168750"/>
<dbReference type="Proteomes" id="UP000314982">
    <property type="component" value="Unassembled WGS sequence"/>
</dbReference>
<dbReference type="PANTHER" id="PTHR34927:SF1">
    <property type="entry name" value="IQ DOMAIN-CONTAINING PROTEIN K"/>
    <property type="match status" value="1"/>
</dbReference>
<dbReference type="AlphaFoldDB" id="A0A4W5RDY6"/>
<evidence type="ECO:0000256" key="1">
    <source>
        <dbReference type="SAM" id="MobiDB-lite"/>
    </source>
</evidence>
<feature type="region of interest" description="Disordered" evidence="1">
    <location>
        <begin position="257"/>
        <end position="315"/>
    </location>
</feature>
<dbReference type="InterPro" id="IPR043408">
    <property type="entry name" value="IQCK"/>
</dbReference>
<feature type="compositionally biased region" description="Polar residues" evidence="1">
    <location>
        <begin position="278"/>
        <end position="315"/>
    </location>
</feature>
<reference evidence="3" key="1">
    <citation type="submission" date="2018-06" db="EMBL/GenBank/DDBJ databases">
        <title>Genome assembly of Danube salmon.</title>
        <authorList>
            <person name="Macqueen D.J."/>
            <person name="Gundappa M.K."/>
        </authorList>
    </citation>
    <scope>NUCLEOTIDE SEQUENCE [LARGE SCALE GENOMIC DNA]</scope>
</reference>
<keyword evidence="3" id="KW-1185">Reference proteome</keyword>
<dbReference type="STRING" id="62062.ENSHHUP00000084535"/>
<organism evidence="2 3">
    <name type="scientific">Hucho hucho</name>
    <name type="common">huchen</name>
    <dbReference type="NCBI Taxonomy" id="62062"/>
    <lineage>
        <taxon>Eukaryota</taxon>
        <taxon>Metazoa</taxon>
        <taxon>Chordata</taxon>
        <taxon>Craniata</taxon>
        <taxon>Vertebrata</taxon>
        <taxon>Euteleostomi</taxon>
        <taxon>Actinopterygii</taxon>
        <taxon>Neopterygii</taxon>
        <taxon>Teleostei</taxon>
        <taxon>Protacanthopterygii</taxon>
        <taxon>Salmoniformes</taxon>
        <taxon>Salmonidae</taxon>
        <taxon>Salmoninae</taxon>
        <taxon>Hucho</taxon>
    </lineage>
</organism>
<reference evidence="2" key="2">
    <citation type="submission" date="2025-08" db="UniProtKB">
        <authorList>
            <consortium name="Ensembl"/>
        </authorList>
    </citation>
    <scope>IDENTIFICATION</scope>
</reference>
<dbReference type="Ensembl" id="ENSHHUT00000087178.1">
    <property type="protein sequence ID" value="ENSHHUP00000084535.1"/>
    <property type="gene ID" value="ENSHHUG00000049010.1"/>
</dbReference>
<dbReference type="Gene3D" id="1.20.890.10">
    <property type="entry name" value="cAMP-dependent protein kinase regulatory subunit, dimerization-anchoring domain"/>
    <property type="match status" value="1"/>
</dbReference>
<dbReference type="CDD" id="cd22969">
    <property type="entry name" value="DD_IQCK"/>
    <property type="match status" value="1"/>
</dbReference>
<evidence type="ECO:0000313" key="3">
    <source>
        <dbReference type="Proteomes" id="UP000314982"/>
    </source>
</evidence>
<dbReference type="InterPro" id="IPR000048">
    <property type="entry name" value="IQ_motif_EF-hand-BS"/>
</dbReference>
<feature type="compositionally biased region" description="Polar residues" evidence="1">
    <location>
        <begin position="257"/>
        <end position="269"/>
    </location>
</feature>
<name>A0A4W5RDY6_9TELE</name>
<sequence length="359" mass="39797">MAKMIAAKKSLWQQVCEEYEAEQPSPPSAAWTDSGSVSTHVSQYSASKHSPVFYGLMAAKVAVDDDPVKHVDLLLSHPALAGYSALGKPPSSCHRQPLTTHPASTPQLHQRPITQFLERSVFPVLLPGLEAMLREAQRQHCLERKRTAFNACDFLTEWLYNRNPRRQGQAPVDFHEIPFVKDWLRIHPRPPIPLSLLLSDQQAAVLIQSSWRGYTVRARADVQELRQWQRELREDNRDITKTVQEFWAHQESRVSSALNDLRGDSTTPQTPQPGGGYSNSDVSIQVVSPTPQSTVVHTPTSQMSPESTESLTPSLQGVEELTRQKRTLTDSLTLPEAAAAAVAALATAMDAFSPSLGSR</sequence>
<proteinExistence type="predicted"/>
<dbReference type="PANTHER" id="PTHR34927">
    <property type="entry name" value="IQ DOMAIN-CONTAINING PROTEIN K"/>
    <property type="match status" value="1"/>
</dbReference>
<dbReference type="Pfam" id="PF00612">
    <property type="entry name" value="IQ"/>
    <property type="match status" value="1"/>
</dbReference>
<evidence type="ECO:0000313" key="2">
    <source>
        <dbReference type="Ensembl" id="ENSHHUP00000084535.1"/>
    </source>
</evidence>